<organism evidence="4 5">
    <name type="scientific">Triparma verrucosa</name>
    <dbReference type="NCBI Taxonomy" id="1606542"/>
    <lineage>
        <taxon>Eukaryota</taxon>
        <taxon>Sar</taxon>
        <taxon>Stramenopiles</taxon>
        <taxon>Ochrophyta</taxon>
        <taxon>Bolidophyceae</taxon>
        <taxon>Parmales</taxon>
        <taxon>Triparmaceae</taxon>
        <taxon>Triparma</taxon>
    </lineage>
</organism>
<evidence type="ECO:0000313" key="4">
    <source>
        <dbReference type="EMBL" id="GMI09303.1"/>
    </source>
</evidence>
<keyword evidence="2" id="KW-0732">Signal</keyword>
<evidence type="ECO:0000313" key="5">
    <source>
        <dbReference type="Proteomes" id="UP001165160"/>
    </source>
</evidence>
<evidence type="ECO:0000256" key="1">
    <source>
        <dbReference type="SAM" id="MobiDB-lite"/>
    </source>
</evidence>
<comment type="caution">
    <text evidence="4">The sequence shown here is derived from an EMBL/GenBank/DDBJ whole genome shotgun (WGS) entry which is preliminary data.</text>
</comment>
<protein>
    <recommendedName>
        <fullName evidence="3">VPS9 domain-containing protein</fullName>
    </recommendedName>
</protein>
<feature type="region of interest" description="Disordered" evidence="1">
    <location>
        <begin position="66"/>
        <end position="160"/>
    </location>
</feature>
<dbReference type="AlphaFoldDB" id="A0A9W7KRQ7"/>
<evidence type="ECO:0000256" key="2">
    <source>
        <dbReference type="SAM" id="SignalP"/>
    </source>
</evidence>
<dbReference type="EMBL" id="BRXX01000396">
    <property type="protein sequence ID" value="GMI09303.1"/>
    <property type="molecule type" value="Genomic_DNA"/>
</dbReference>
<dbReference type="SUPFAM" id="SSF109993">
    <property type="entry name" value="VPS9 domain"/>
    <property type="match status" value="1"/>
</dbReference>
<gene>
    <name evidence="4" type="ORF">TrVE_jg5821</name>
</gene>
<accession>A0A9W7KRQ7</accession>
<dbReference type="Gene3D" id="1.20.1050.80">
    <property type="entry name" value="VPS9 domain"/>
    <property type="match status" value="1"/>
</dbReference>
<name>A0A9W7KRQ7_9STRA</name>
<feature type="chain" id="PRO_5040744973" description="VPS9 domain-containing protein" evidence="2">
    <location>
        <begin position="18"/>
        <end position="622"/>
    </location>
</feature>
<dbReference type="Proteomes" id="UP001165160">
    <property type="component" value="Unassembled WGS sequence"/>
</dbReference>
<dbReference type="InterPro" id="IPR003123">
    <property type="entry name" value="VPS9"/>
</dbReference>
<keyword evidence="5" id="KW-1185">Reference proteome</keyword>
<reference evidence="5" key="1">
    <citation type="journal article" date="2023" name="Commun. Biol.">
        <title>Genome analysis of Parmales, the sister group of diatoms, reveals the evolutionary specialization of diatoms from phago-mixotrophs to photoautotrophs.</title>
        <authorList>
            <person name="Ban H."/>
            <person name="Sato S."/>
            <person name="Yoshikawa S."/>
            <person name="Yamada K."/>
            <person name="Nakamura Y."/>
            <person name="Ichinomiya M."/>
            <person name="Sato N."/>
            <person name="Blanc-Mathieu R."/>
            <person name="Endo H."/>
            <person name="Kuwata A."/>
            <person name="Ogata H."/>
        </authorList>
    </citation>
    <scope>NUCLEOTIDE SEQUENCE [LARGE SCALE GENOMIC DNA]</scope>
    <source>
        <strain evidence="5">NIES 3699</strain>
    </source>
</reference>
<proteinExistence type="predicted"/>
<feature type="compositionally biased region" description="Low complexity" evidence="1">
    <location>
        <begin position="21"/>
        <end position="32"/>
    </location>
</feature>
<evidence type="ECO:0000259" key="3">
    <source>
        <dbReference type="PROSITE" id="PS51205"/>
    </source>
</evidence>
<feature type="region of interest" description="Disordered" evidence="1">
    <location>
        <begin position="18"/>
        <end position="40"/>
    </location>
</feature>
<feature type="compositionally biased region" description="Pro residues" evidence="1">
    <location>
        <begin position="146"/>
        <end position="155"/>
    </location>
</feature>
<feature type="compositionally biased region" description="Low complexity" evidence="1">
    <location>
        <begin position="135"/>
        <end position="145"/>
    </location>
</feature>
<sequence>MFTFILLVGVELQISVRRTGKSPSPKNSPPDSQNTSESLPTDIFTSLKSYSSALSASMARSSITFSSANPDPLPSEEMVTFNDYDSHDSDSDGDIDIFGGGSNTTPKPDNISFSNPTEDLTSIIHSKPASPPLDPTSSLTSLPIPSSSPPSPPRPRTSSLQKLTTAASKTADLTRRTSTTVGTTLTLPFRLTKNYILGTLVGGTAGLLISGPAGIIIGGKIGQSIGTGSVLVSSLVTIGGAVAGGEVGEKQGDKIEKYFMEGRRRSIKLLKLGGENKKKVRTDREFILMRTQESVPENWEVVVESFKKRHRSEHSKGIMESIFGRNEEERTSRTDDLDILGMTEEECGGLNAKIILLVSRVLKGDTEAGYIYKEMCNEYKSRYGDIPSQGNINIAEDSKGFKVDETNTPTSDAHAIIYHVTKSFLETTKMNIGSGKAITTACLNAVDACVFGNCYANVYVDLKEMVKEEDKKLNDNVEVFFRDHVDDAMEEIIIQEIKWDAVEALRYLRSKCYTAADKLAMCVKALEEIDGGRCLSGDELLTYFIKHVVVLVRGSTEEKTRPKLFWGDTSLHADLKVIEEFCRDEYLMLGKEGYSMAIFQSALLFLKNIPSDKYKDEIWEKE</sequence>
<feature type="domain" description="VPS9" evidence="3">
    <location>
        <begin position="467"/>
        <end position="615"/>
    </location>
</feature>
<feature type="compositionally biased region" description="Polar residues" evidence="1">
    <location>
        <begin position="103"/>
        <end position="124"/>
    </location>
</feature>
<dbReference type="PROSITE" id="PS51205">
    <property type="entry name" value="VPS9"/>
    <property type="match status" value="1"/>
</dbReference>
<dbReference type="InterPro" id="IPR037191">
    <property type="entry name" value="VPS9_dom_sf"/>
</dbReference>
<feature type="signal peptide" evidence="2">
    <location>
        <begin position="1"/>
        <end position="17"/>
    </location>
</feature>